<gene>
    <name evidence="1" type="ORF">SDC9_192839</name>
</gene>
<name>A0A645I3B8_9ZZZZ</name>
<organism evidence="1">
    <name type="scientific">bioreactor metagenome</name>
    <dbReference type="NCBI Taxonomy" id="1076179"/>
    <lineage>
        <taxon>unclassified sequences</taxon>
        <taxon>metagenomes</taxon>
        <taxon>ecological metagenomes</taxon>
    </lineage>
</organism>
<dbReference type="AlphaFoldDB" id="A0A645I3B8"/>
<dbReference type="EMBL" id="VSSQ01105028">
    <property type="protein sequence ID" value="MPN45272.1"/>
    <property type="molecule type" value="Genomic_DNA"/>
</dbReference>
<accession>A0A645I3B8</accession>
<protein>
    <submittedName>
        <fullName evidence="1">Uncharacterized protein</fullName>
    </submittedName>
</protein>
<comment type="caution">
    <text evidence="1">The sequence shown here is derived from an EMBL/GenBank/DDBJ whole genome shotgun (WGS) entry which is preliminary data.</text>
</comment>
<evidence type="ECO:0000313" key="1">
    <source>
        <dbReference type="EMBL" id="MPN45272.1"/>
    </source>
</evidence>
<sequence>MTELPQQHRALQLRDAQLHAFRALGIIRLYRRRIADHVRAMHMRRIVADADRHAKLREPARERRFDFVRTGHHVTFLEHDLR</sequence>
<reference evidence="1" key="1">
    <citation type="submission" date="2019-08" db="EMBL/GenBank/DDBJ databases">
        <authorList>
            <person name="Kucharzyk K."/>
            <person name="Murdoch R.W."/>
            <person name="Higgins S."/>
            <person name="Loffler F."/>
        </authorList>
    </citation>
    <scope>NUCLEOTIDE SEQUENCE</scope>
</reference>
<proteinExistence type="predicted"/>